<evidence type="ECO:0000256" key="3">
    <source>
        <dbReference type="ARBA" id="ARBA00022741"/>
    </source>
</evidence>
<evidence type="ECO:0000256" key="7">
    <source>
        <dbReference type="SAM" id="Phobius"/>
    </source>
</evidence>
<dbReference type="SUPFAM" id="SSF52540">
    <property type="entry name" value="P-loop containing nucleoside triphosphate hydrolases"/>
    <property type="match status" value="1"/>
</dbReference>
<dbReference type="Pfam" id="PF00664">
    <property type="entry name" value="ABC_membrane"/>
    <property type="match status" value="1"/>
</dbReference>
<dbReference type="InterPro" id="IPR036640">
    <property type="entry name" value="ABC1_TM_sf"/>
</dbReference>
<keyword evidence="3" id="KW-0547">Nucleotide-binding</keyword>
<gene>
    <name evidence="10" type="ORF">JOF47_002935</name>
</gene>
<dbReference type="InterPro" id="IPR039421">
    <property type="entry name" value="Type_1_exporter"/>
</dbReference>
<feature type="transmembrane region" description="Helical" evidence="7">
    <location>
        <begin position="128"/>
        <end position="148"/>
    </location>
</feature>
<dbReference type="Pfam" id="PF00005">
    <property type="entry name" value="ABC_tran"/>
    <property type="match status" value="1"/>
</dbReference>
<evidence type="ECO:0000256" key="6">
    <source>
        <dbReference type="ARBA" id="ARBA00023136"/>
    </source>
</evidence>
<dbReference type="EMBL" id="JAGIOF010000001">
    <property type="protein sequence ID" value="MBP2387424.1"/>
    <property type="molecule type" value="Genomic_DNA"/>
</dbReference>
<dbReference type="InterPro" id="IPR027417">
    <property type="entry name" value="P-loop_NTPase"/>
</dbReference>
<evidence type="ECO:0000313" key="11">
    <source>
        <dbReference type="Proteomes" id="UP001296993"/>
    </source>
</evidence>
<dbReference type="SUPFAM" id="SSF90123">
    <property type="entry name" value="ABC transporter transmembrane region"/>
    <property type="match status" value="1"/>
</dbReference>
<feature type="transmembrane region" description="Helical" evidence="7">
    <location>
        <begin position="12"/>
        <end position="37"/>
    </location>
</feature>
<dbReference type="PANTHER" id="PTHR24221">
    <property type="entry name" value="ATP-BINDING CASSETTE SUB-FAMILY B"/>
    <property type="match status" value="1"/>
</dbReference>
<dbReference type="Gene3D" id="1.20.1560.10">
    <property type="entry name" value="ABC transporter type 1, transmembrane domain"/>
    <property type="match status" value="1"/>
</dbReference>
<dbReference type="InterPro" id="IPR003593">
    <property type="entry name" value="AAA+_ATPase"/>
</dbReference>
<evidence type="ECO:0000259" key="9">
    <source>
        <dbReference type="PROSITE" id="PS50929"/>
    </source>
</evidence>
<keyword evidence="5 7" id="KW-1133">Transmembrane helix</keyword>
<feature type="domain" description="ABC transporter" evidence="8">
    <location>
        <begin position="336"/>
        <end position="561"/>
    </location>
</feature>
<accession>A0ABS4XG28</accession>
<dbReference type="RefSeq" id="WP_209999658.1">
    <property type="nucleotide sequence ID" value="NZ_BAAAJY010000009.1"/>
</dbReference>
<feature type="transmembrane region" description="Helical" evidence="7">
    <location>
        <begin position="49"/>
        <end position="69"/>
    </location>
</feature>
<evidence type="ECO:0000256" key="2">
    <source>
        <dbReference type="ARBA" id="ARBA00022692"/>
    </source>
</evidence>
<organism evidence="10 11">
    <name type="scientific">Paeniglutamicibacter kerguelensis</name>
    <dbReference type="NCBI Taxonomy" id="254788"/>
    <lineage>
        <taxon>Bacteria</taxon>
        <taxon>Bacillati</taxon>
        <taxon>Actinomycetota</taxon>
        <taxon>Actinomycetes</taxon>
        <taxon>Micrococcales</taxon>
        <taxon>Micrococcaceae</taxon>
        <taxon>Paeniglutamicibacter</taxon>
    </lineage>
</organism>
<comment type="subcellular location">
    <subcellularLocation>
        <location evidence="1">Cell membrane</location>
        <topology evidence="1">Multi-pass membrane protein</topology>
    </subcellularLocation>
</comment>
<dbReference type="Gene3D" id="3.40.50.300">
    <property type="entry name" value="P-loop containing nucleotide triphosphate hydrolases"/>
    <property type="match status" value="1"/>
</dbReference>
<evidence type="ECO:0000256" key="5">
    <source>
        <dbReference type="ARBA" id="ARBA00022989"/>
    </source>
</evidence>
<keyword evidence="6 7" id="KW-0472">Membrane</keyword>
<feature type="domain" description="ABC transmembrane type-1" evidence="9">
    <location>
        <begin position="14"/>
        <end position="296"/>
    </location>
</feature>
<keyword evidence="2 7" id="KW-0812">Transmembrane</keyword>
<keyword evidence="4 10" id="KW-0067">ATP-binding</keyword>
<name>A0ABS4XG28_9MICC</name>
<dbReference type="PROSITE" id="PS50929">
    <property type="entry name" value="ABC_TM1F"/>
    <property type="match status" value="1"/>
</dbReference>
<feature type="transmembrane region" description="Helical" evidence="7">
    <location>
        <begin position="235"/>
        <end position="258"/>
    </location>
</feature>
<dbReference type="InterPro" id="IPR011527">
    <property type="entry name" value="ABC1_TM_dom"/>
</dbReference>
<feature type="transmembrane region" description="Helical" evidence="7">
    <location>
        <begin position="154"/>
        <end position="174"/>
    </location>
</feature>
<evidence type="ECO:0000313" key="10">
    <source>
        <dbReference type="EMBL" id="MBP2387424.1"/>
    </source>
</evidence>
<protein>
    <submittedName>
        <fullName evidence="10">ATP-binding cassette subfamily C protein CydD</fullName>
    </submittedName>
</protein>
<keyword evidence="11" id="KW-1185">Reference proteome</keyword>
<dbReference type="PROSITE" id="PS00211">
    <property type="entry name" value="ABC_TRANSPORTER_1"/>
    <property type="match status" value="1"/>
</dbReference>
<dbReference type="InterPro" id="IPR017871">
    <property type="entry name" value="ABC_transporter-like_CS"/>
</dbReference>
<feature type="transmembrane region" description="Helical" evidence="7">
    <location>
        <begin position="270"/>
        <end position="293"/>
    </location>
</feature>
<evidence type="ECO:0000259" key="8">
    <source>
        <dbReference type="PROSITE" id="PS50893"/>
    </source>
</evidence>
<dbReference type="GO" id="GO:0005524">
    <property type="term" value="F:ATP binding"/>
    <property type="evidence" value="ECO:0007669"/>
    <property type="project" value="UniProtKB-KW"/>
</dbReference>
<dbReference type="PANTHER" id="PTHR24221:SF654">
    <property type="entry name" value="ATP-BINDING CASSETTE SUB-FAMILY B MEMBER 6"/>
    <property type="match status" value="1"/>
</dbReference>
<dbReference type="PROSITE" id="PS50893">
    <property type="entry name" value="ABC_TRANSPORTER_2"/>
    <property type="match status" value="1"/>
</dbReference>
<sequence length="574" mass="57528">MSGKKNPAARALPVIVVCAVLGTAALAALALLLGVAVDGYLAGGAGVSAAWVAAALVALLVAGAAAVVAPRLVARATGGQEADDRRAVLLKYFALGQGYTGARAGGELVSLATDAVEKRARFRAGFSAPALAAVLAPILVVLVIGVFIDPVSALLLAIALPVIPVLVTGFQKLFRSSSANYRRSQGMLAASFMDALNGLGMLRLNNAEGAAGAKIAAASERVRRQVMKLLAGNQLVLLVIDATFALGLVTGSVVLAGWRLGGGHISPGQGVAMVLLSTLMLQPVAFVGGFFYIGMTGRAAEKEITGLLELDPDVAPDVAPEAAPVAGTARGIVGGLAVENLSAGYGGRTVLHEVSLQFPAGSHTAVIGPSGSGKTTLARVLQGQLVPAAGAVLDGSGNKVGPLRLRAASAVLDQGAGLLGGSVAYNLRVGGPHATDAELRAVLGRVGLEALGLETPVGENGHGLSGGQAQRLGLARALLAARPVLVIDEPTSDLDPDNEARVLETLASATGDKTTITITHRLGLLSGCDRVAVLEHGRVIEAGPLETVLAAGGYLAAALAAARAGTDSIPRGEA</sequence>
<dbReference type="InterPro" id="IPR003439">
    <property type="entry name" value="ABC_transporter-like_ATP-bd"/>
</dbReference>
<dbReference type="SMART" id="SM00382">
    <property type="entry name" value="AAA"/>
    <property type="match status" value="1"/>
</dbReference>
<comment type="caution">
    <text evidence="10">The sequence shown here is derived from an EMBL/GenBank/DDBJ whole genome shotgun (WGS) entry which is preliminary data.</text>
</comment>
<evidence type="ECO:0000256" key="1">
    <source>
        <dbReference type="ARBA" id="ARBA00004651"/>
    </source>
</evidence>
<dbReference type="Proteomes" id="UP001296993">
    <property type="component" value="Unassembled WGS sequence"/>
</dbReference>
<evidence type="ECO:0000256" key="4">
    <source>
        <dbReference type="ARBA" id="ARBA00022840"/>
    </source>
</evidence>
<reference evidence="10 11" key="1">
    <citation type="submission" date="2021-03" db="EMBL/GenBank/DDBJ databases">
        <title>Sequencing the genomes of 1000 actinobacteria strains.</title>
        <authorList>
            <person name="Klenk H.-P."/>
        </authorList>
    </citation>
    <scope>NUCLEOTIDE SEQUENCE [LARGE SCALE GENOMIC DNA]</scope>
    <source>
        <strain evidence="10 11">DSM 15797</strain>
    </source>
</reference>
<proteinExistence type="predicted"/>